<reference evidence="1" key="1">
    <citation type="journal article" date="2019" name="bioRxiv">
        <title>The Genome of the Zebra Mussel, Dreissena polymorpha: A Resource for Invasive Species Research.</title>
        <authorList>
            <person name="McCartney M.A."/>
            <person name="Auch B."/>
            <person name="Kono T."/>
            <person name="Mallez S."/>
            <person name="Zhang Y."/>
            <person name="Obille A."/>
            <person name="Becker A."/>
            <person name="Abrahante J.E."/>
            <person name="Garbe J."/>
            <person name="Badalamenti J.P."/>
            <person name="Herman A."/>
            <person name="Mangelson H."/>
            <person name="Liachko I."/>
            <person name="Sullivan S."/>
            <person name="Sone E.D."/>
            <person name="Koren S."/>
            <person name="Silverstein K.A.T."/>
            <person name="Beckman K.B."/>
            <person name="Gohl D.M."/>
        </authorList>
    </citation>
    <scope>NUCLEOTIDE SEQUENCE</scope>
    <source>
        <strain evidence="1">Duluth1</strain>
        <tissue evidence="1">Whole animal</tissue>
    </source>
</reference>
<organism evidence="1 2">
    <name type="scientific">Dreissena polymorpha</name>
    <name type="common">Zebra mussel</name>
    <name type="synonym">Mytilus polymorpha</name>
    <dbReference type="NCBI Taxonomy" id="45954"/>
    <lineage>
        <taxon>Eukaryota</taxon>
        <taxon>Metazoa</taxon>
        <taxon>Spiralia</taxon>
        <taxon>Lophotrochozoa</taxon>
        <taxon>Mollusca</taxon>
        <taxon>Bivalvia</taxon>
        <taxon>Autobranchia</taxon>
        <taxon>Heteroconchia</taxon>
        <taxon>Euheterodonta</taxon>
        <taxon>Imparidentia</taxon>
        <taxon>Neoheterodontei</taxon>
        <taxon>Myida</taxon>
        <taxon>Dreissenoidea</taxon>
        <taxon>Dreissenidae</taxon>
        <taxon>Dreissena</taxon>
    </lineage>
</organism>
<comment type="caution">
    <text evidence="1">The sequence shown here is derived from an EMBL/GenBank/DDBJ whole genome shotgun (WGS) entry which is preliminary data.</text>
</comment>
<gene>
    <name evidence="1" type="ORF">DPMN_087886</name>
</gene>
<dbReference type="Proteomes" id="UP000828390">
    <property type="component" value="Unassembled WGS sequence"/>
</dbReference>
<reference evidence="1" key="2">
    <citation type="submission" date="2020-11" db="EMBL/GenBank/DDBJ databases">
        <authorList>
            <person name="McCartney M.A."/>
            <person name="Auch B."/>
            <person name="Kono T."/>
            <person name="Mallez S."/>
            <person name="Becker A."/>
            <person name="Gohl D.M."/>
            <person name="Silverstein K.A.T."/>
            <person name="Koren S."/>
            <person name="Bechman K.B."/>
            <person name="Herman A."/>
            <person name="Abrahante J.E."/>
            <person name="Garbe J."/>
        </authorList>
    </citation>
    <scope>NUCLEOTIDE SEQUENCE</scope>
    <source>
        <strain evidence="1">Duluth1</strain>
        <tissue evidence="1">Whole animal</tissue>
    </source>
</reference>
<proteinExistence type="predicted"/>
<name>A0A9D4KTK6_DREPO</name>
<evidence type="ECO:0000313" key="2">
    <source>
        <dbReference type="Proteomes" id="UP000828390"/>
    </source>
</evidence>
<dbReference type="EMBL" id="JAIWYP010000003">
    <property type="protein sequence ID" value="KAH3845605.1"/>
    <property type="molecule type" value="Genomic_DNA"/>
</dbReference>
<sequence>MIALPTFLSRQLCLNFSSSMWNLSEDAPVLSSCDLLSLSAPLSNTAEAALRP</sequence>
<evidence type="ECO:0000313" key="1">
    <source>
        <dbReference type="EMBL" id="KAH3845605.1"/>
    </source>
</evidence>
<keyword evidence="2" id="KW-1185">Reference proteome</keyword>
<protein>
    <submittedName>
        <fullName evidence="1">Uncharacterized protein</fullName>
    </submittedName>
</protein>
<accession>A0A9D4KTK6</accession>
<dbReference type="AlphaFoldDB" id="A0A9D4KTK6"/>